<name>A0A7R9YAW8_9STRA</name>
<dbReference type="GO" id="GO:0004356">
    <property type="term" value="F:glutamine synthetase activity"/>
    <property type="evidence" value="ECO:0007669"/>
    <property type="project" value="InterPro"/>
</dbReference>
<evidence type="ECO:0000259" key="3">
    <source>
        <dbReference type="PROSITE" id="PS51987"/>
    </source>
</evidence>
<dbReference type="InterPro" id="IPR052725">
    <property type="entry name" value="GS_Type-3"/>
</dbReference>
<dbReference type="AlphaFoldDB" id="A0A7R9YAW8"/>
<dbReference type="PANTHER" id="PTHR42974:SF1">
    <property type="entry name" value="TYPE-3 GLUTAMINE SYNTHETASE"/>
    <property type="match status" value="1"/>
</dbReference>
<dbReference type="PANTHER" id="PTHR42974">
    <property type="entry name" value="GLUTAMINE SYNTHETASE"/>
    <property type="match status" value="1"/>
</dbReference>
<dbReference type="InterPro" id="IPR040577">
    <property type="entry name" value="Gln-synt_C"/>
</dbReference>
<dbReference type="Gene3D" id="3.30.590.10">
    <property type="entry name" value="Glutamine synthetase/guanido kinase, catalytic domain"/>
    <property type="match status" value="1"/>
</dbReference>
<dbReference type="InterPro" id="IPR022147">
    <property type="entry name" value="GSIII_N"/>
</dbReference>
<evidence type="ECO:0000256" key="1">
    <source>
        <dbReference type="PROSITE-ProRule" id="PRU01331"/>
    </source>
</evidence>
<dbReference type="EMBL" id="HBEA01007999">
    <property type="protein sequence ID" value="CAD8256664.1"/>
    <property type="molecule type" value="Transcribed_RNA"/>
</dbReference>
<accession>A0A7R9YAW8</accession>
<dbReference type="Pfam" id="PF00120">
    <property type="entry name" value="Gln-synt_C"/>
    <property type="match status" value="1"/>
</dbReference>
<dbReference type="Pfam" id="PF18318">
    <property type="entry name" value="Gln-synt_C-ter"/>
    <property type="match status" value="1"/>
</dbReference>
<evidence type="ECO:0000256" key="2">
    <source>
        <dbReference type="RuleBase" id="RU000384"/>
    </source>
</evidence>
<evidence type="ECO:0000313" key="4">
    <source>
        <dbReference type="EMBL" id="CAD8256664.1"/>
    </source>
</evidence>
<dbReference type="InterPro" id="IPR014746">
    <property type="entry name" value="Gln_synth/guanido_kin_cat_dom"/>
</dbReference>
<dbReference type="SMART" id="SM01230">
    <property type="entry name" value="Gln-synt_C"/>
    <property type="match status" value="1"/>
</dbReference>
<feature type="domain" description="GS catalytic" evidence="3">
    <location>
        <begin position="152"/>
        <end position="581"/>
    </location>
</feature>
<dbReference type="Pfam" id="PF12437">
    <property type="entry name" value="GSIII_N"/>
    <property type="match status" value="1"/>
</dbReference>
<reference evidence="4" key="1">
    <citation type="submission" date="2021-01" db="EMBL/GenBank/DDBJ databases">
        <authorList>
            <person name="Corre E."/>
            <person name="Pelletier E."/>
            <person name="Niang G."/>
            <person name="Scheremetjew M."/>
            <person name="Finn R."/>
            <person name="Kale V."/>
            <person name="Holt S."/>
            <person name="Cochrane G."/>
            <person name="Meng A."/>
            <person name="Brown T."/>
            <person name="Cohen L."/>
        </authorList>
    </citation>
    <scope>NUCLEOTIDE SEQUENCE</scope>
    <source>
        <strain evidence="4">CCMP2078</strain>
    </source>
</reference>
<dbReference type="SUPFAM" id="SSF55931">
    <property type="entry name" value="Glutamine synthetase/guanido kinase"/>
    <property type="match status" value="1"/>
</dbReference>
<sequence length="683" mass="73454">MKAALDSGVYQRFREANKSGADLDKADKKAIAKALFEWATGLGAVNFAHWFSPVRSGAPVGLGGSYGMKHDTMIDLDFGSSEALKPITVELPYDRVFVGETDGSSFPNGGLRQTHTAAGFTAWDRTSPPIVRGETLYIPTAFVSHYGAALDEKTPLLRSQAAISKWGVKLLKAIGYQSDSEQVFSNVGWEQEFFVIDKEQFLARPDLRHTGRALIGLKPARNQQTDLNYFNLIPPRVKAFLEDCQGELLRCGVALAVYHNEVAPGQHEVSPIFSLTNVATDQNELCLEIMSDVAAAHGLVVLNHEKPFAGINGNGKHLNWGLNSETGKNLFVTGKTPEAQASFMTFVAALAWGLANYGDIVRTGVASAGNDHRLGAQEAPPAIISLYTGLGAEEKIDAIIAGGPLDGYGGEDRTIASGCNSVGPIGTRAEDRNRTAPFPFCGNRFELRACGSSQNIGFPLACVNTIMAAGCKHIVEMIEGGLSVRDAVAKTYEESRNVIFNGNGYSDEWPIEAEKRGLQNLRTTVAAVEQFAADKNKAIFSDMEVFTPEETEARQEIMFEQYVNAITCEATTLVEMMETGLIPAAAQDLARYAGSSLAGKRPEIYEAIAAKTAALEAVLAAVPHDSAHGAARYCLETVVPAMAECREAADAAESKMAADLYPFPTYTDVLLGHHADASPPAEF</sequence>
<protein>
    <recommendedName>
        <fullName evidence="3">GS catalytic domain-containing protein</fullName>
    </recommendedName>
</protein>
<gene>
    <name evidence="4" type="ORF">PPYR1160_LOCUS6156</name>
</gene>
<dbReference type="Gene3D" id="1.20.120.1560">
    <property type="match status" value="1"/>
</dbReference>
<comment type="similarity">
    <text evidence="1 2">Belongs to the glutamine synthetase family.</text>
</comment>
<organism evidence="4">
    <name type="scientific">Pinguiococcus pyrenoidosus</name>
    <dbReference type="NCBI Taxonomy" id="172671"/>
    <lineage>
        <taxon>Eukaryota</taxon>
        <taxon>Sar</taxon>
        <taxon>Stramenopiles</taxon>
        <taxon>Ochrophyta</taxon>
        <taxon>Pinguiophyceae</taxon>
        <taxon>Pinguiochrysidales</taxon>
        <taxon>Pinguiochrysidaceae</taxon>
        <taxon>Pinguiococcus</taxon>
    </lineage>
</organism>
<proteinExistence type="inferred from homology"/>
<dbReference type="PROSITE" id="PS51987">
    <property type="entry name" value="GS_CATALYTIC"/>
    <property type="match status" value="1"/>
</dbReference>
<dbReference type="InterPro" id="IPR008146">
    <property type="entry name" value="Gln_synth_cat_dom"/>
</dbReference>